<feature type="region of interest" description="Disordered" evidence="1">
    <location>
        <begin position="287"/>
        <end position="327"/>
    </location>
</feature>
<feature type="domain" description="HTH APSES-type" evidence="2">
    <location>
        <begin position="28"/>
        <end position="150"/>
    </location>
</feature>
<proteinExistence type="predicted"/>
<feature type="compositionally biased region" description="Low complexity" evidence="1">
    <location>
        <begin position="164"/>
        <end position="182"/>
    </location>
</feature>
<evidence type="ECO:0000259" key="2">
    <source>
        <dbReference type="PROSITE" id="PS51299"/>
    </source>
</evidence>
<reference evidence="3 4" key="1">
    <citation type="submission" date="2014-04" db="EMBL/GenBank/DDBJ databases">
        <authorList>
            <consortium name="DOE Joint Genome Institute"/>
            <person name="Kuo A."/>
            <person name="Kohler A."/>
            <person name="Costa M.D."/>
            <person name="Nagy L.G."/>
            <person name="Floudas D."/>
            <person name="Copeland A."/>
            <person name="Barry K.W."/>
            <person name="Cichocki N."/>
            <person name="Veneault-Fourrey C."/>
            <person name="LaButti K."/>
            <person name="Lindquist E.A."/>
            <person name="Lipzen A."/>
            <person name="Lundell T."/>
            <person name="Morin E."/>
            <person name="Murat C."/>
            <person name="Sun H."/>
            <person name="Tunlid A."/>
            <person name="Henrissat B."/>
            <person name="Grigoriev I.V."/>
            <person name="Hibbett D.S."/>
            <person name="Martin F."/>
            <person name="Nordberg H.P."/>
            <person name="Cantor M.N."/>
            <person name="Hua S.X."/>
        </authorList>
    </citation>
    <scope>NUCLEOTIDE SEQUENCE [LARGE SCALE GENOMIC DNA]</scope>
    <source>
        <strain evidence="3 4">441</strain>
    </source>
</reference>
<evidence type="ECO:0000313" key="4">
    <source>
        <dbReference type="Proteomes" id="UP000054018"/>
    </source>
</evidence>
<dbReference type="GO" id="GO:0044820">
    <property type="term" value="P:mitotic telomere tethering at nuclear periphery"/>
    <property type="evidence" value="ECO:0007669"/>
    <property type="project" value="TreeGrafter"/>
</dbReference>
<accession>A0A0C9Z5A8</accession>
<dbReference type="PANTHER" id="PTHR38044">
    <property type="entry name" value="BOUQUET FORMATION PROTEIN 4"/>
    <property type="match status" value="1"/>
</dbReference>
<dbReference type="HOGENOM" id="CLU_685207_0_0_1"/>
<dbReference type="STRING" id="765257.A0A0C9Z5A8"/>
<reference evidence="4" key="2">
    <citation type="submission" date="2015-01" db="EMBL/GenBank/DDBJ databases">
        <title>Evolutionary Origins and Diversification of the Mycorrhizal Mutualists.</title>
        <authorList>
            <consortium name="DOE Joint Genome Institute"/>
            <consortium name="Mycorrhizal Genomics Consortium"/>
            <person name="Kohler A."/>
            <person name="Kuo A."/>
            <person name="Nagy L.G."/>
            <person name="Floudas D."/>
            <person name="Copeland A."/>
            <person name="Barry K.W."/>
            <person name="Cichocki N."/>
            <person name="Veneault-Fourrey C."/>
            <person name="LaButti K."/>
            <person name="Lindquist E.A."/>
            <person name="Lipzen A."/>
            <person name="Lundell T."/>
            <person name="Morin E."/>
            <person name="Murat C."/>
            <person name="Riley R."/>
            <person name="Ohm R."/>
            <person name="Sun H."/>
            <person name="Tunlid A."/>
            <person name="Henrissat B."/>
            <person name="Grigoriev I.V."/>
            <person name="Hibbett D.S."/>
            <person name="Martin F."/>
        </authorList>
    </citation>
    <scope>NUCLEOTIDE SEQUENCE [LARGE SCALE GENOMIC DNA]</scope>
    <source>
        <strain evidence="4">441</strain>
    </source>
</reference>
<dbReference type="GO" id="GO:0070197">
    <property type="term" value="P:meiotic attachment of telomere to nuclear envelope"/>
    <property type="evidence" value="ECO:0007669"/>
    <property type="project" value="InterPro"/>
</dbReference>
<gene>
    <name evidence="3" type="ORF">PISMIDRAFT_111029</name>
</gene>
<evidence type="ECO:0000313" key="3">
    <source>
        <dbReference type="EMBL" id="KIK17622.1"/>
    </source>
</evidence>
<sequence length="365" mass="40222">MPQRPELPTRQLNPILRSFEPSKLPPVKYQSLDRDGHEVLVGRLKIPTVCGHAFILRRYDTGAISLTTMFRAAFPTASEADERKETQWVKESYDLSGNNGSTREPHIVRLAGTWVSPSTALLPEFAECYNLADIVTHVANATPDPNISYRRSTKGGTTPKAEVPASPAAGSTTTSSAIAAPTPKRRRESSPVPAPTAPTPQSSLPPPRRSARTKSPVPPPLPLPTVKSPKSVRIARTIRVAEVTTPGGSDETVVDEEAETMEMAKPSMSQDIADQKELIERLKAERDAQSMETDHMVAPLKRAREDDEKPERNFNPKEPETEERKIATNKRVSRFHLEPRQKSFAWGVAAFAIGMGAMSFLPNFF</sequence>
<dbReference type="PROSITE" id="PS51299">
    <property type="entry name" value="HTH_APSES"/>
    <property type="match status" value="1"/>
</dbReference>
<dbReference type="OrthoDB" id="5346159at2759"/>
<dbReference type="InterPro" id="IPR036887">
    <property type="entry name" value="HTH_APSES_sf"/>
</dbReference>
<organism evidence="3 4">
    <name type="scientific">Pisolithus microcarpus 441</name>
    <dbReference type="NCBI Taxonomy" id="765257"/>
    <lineage>
        <taxon>Eukaryota</taxon>
        <taxon>Fungi</taxon>
        <taxon>Dikarya</taxon>
        <taxon>Basidiomycota</taxon>
        <taxon>Agaricomycotina</taxon>
        <taxon>Agaricomycetes</taxon>
        <taxon>Agaricomycetidae</taxon>
        <taxon>Boletales</taxon>
        <taxon>Sclerodermatineae</taxon>
        <taxon>Pisolithaceae</taxon>
        <taxon>Pisolithus</taxon>
    </lineage>
</organism>
<feature type="compositionally biased region" description="Pro residues" evidence="1">
    <location>
        <begin position="192"/>
        <end position="208"/>
    </location>
</feature>
<dbReference type="GO" id="GO:0003677">
    <property type="term" value="F:DNA binding"/>
    <property type="evidence" value="ECO:0007669"/>
    <property type="project" value="InterPro"/>
</dbReference>
<dbReference type="EMBL" id="KN833823">
    <property type="protein sequence ID" value="KIK17622.1"/>
    <property type="molecule type" value="Genomic_DNA"/>
</dbReference>
<protein>
    <recommendedName>
        <fullName evidence="2">HTH APSES-type domain-containing protein</fullName>
    </recommendedName>
</protein>
<dbReference type="PANTHER" id="PTHR38044:SF1">
    <property type="entry name" value="BOUQUET FORMATION PROTEIN 4"/>
    <property type="match status" value="1"/>
</dbReference>
<dbReference type="InterPro" id="IPR003163">
    <property type="entry name" value="Tscrpt_reg_HTH_APSES-type"/>
</dbReference>
<feature type="compositionally biased region" description="Basic and acidic residues" evidence="1">
    <location>
        <begin position="302"/>
        <end position="326"/>
    </location>
</feature>
<evidence type="ECO:0000256" key="1">
    <source>
        <dbReference type="SAM" id="MobiDB-lite"/>
    </source>
</evidence>
<name>A0A0C9Z5A8_9AGAM</name>
<dbReference type="Proteomes" id="UP000054018">
    <property type="component" value="Unassembled WGS sequence"/>
</dbReference>
<keyword evidence="4" id="KW-1185">Reference proteome</keyword>
<dbReference type="AlphaFoldDB" id="A0A0C9Z5A8"/>
<feature type="region of interest" description="Disordered" evidence="1">
    <location>
        <begin position="142"/>
        <end position="231"/>
    </location>
</feature>
<dbReference type="InterPro" id="IPR037548">
    <property type="entry name" value="Bqt4"/>
</dbReference>
<dbReference type="GO" id="GO:1990862">
    <property type="term" value="C:nuclear membrane complex Bqt3-Bqt4"/>
    <property type="evidence" value="ECO:0007669"/>
    <property type="project" value="InterPro"/>
</dbReference>
<dbReference type="SUPFAM" id="SSF54616">
    <property type="entry name" value="DNA-binding domain of Mlu1-box binding protein MBP1"/>
    <property type="match status" value="1"/>
</dbReference>